<dbReference type="CDD" id="cd00156">
    <property type="entry name" value="REC"/>
    <property type="match status" value="2"/>
</dbReference>
<dbReference type="RefSeq" id="WP_232516449.1">
    <property type="nucleotide sequence ID" value="NZ_JBHSOG010000049.1"/>
</dbReference>
<dbReference type="InterPro" id="IPR035919">
    <property type="entry name" value="EAL_sf"/>
</dbReference>
<dbReference type="PROSITE" id="PS50883">
    <property type="entry name" value="EAL"/>
    <property type="match status" value="1"/>
</dbReference>
<dbReference type="SUPFAM" id="SSF55785">
    <property type="entry name" value="PYP-like sensor domain (PAS domain)"/>
    <property type="match status" value="2"/>
</dbReference>
<evidence type="ECO:0000256" key="3">
    <source>
        <dbReference type="PROSITE-ProRule" id="PRU00169"/>
    </source>
</evidence>
<dbReference type="SMART" id="SM00086">
    <property type="entry name" value="PAC"/>
    <property type="match status" value="2"/>
</dbReference>
<protein>
    <submittedName>
        <fullName evidence="9">EAL domain-containing protein</fullName>
    </submittedName>
</protein>
<dbReference type="Pfam" id="PF00072">
    <property type="entry name" value="Response_reg"/>
    <property type="match status" value="2"/>
</dbReference>
<dbReference type="InterPro" id="IPR000014">
    <property type="entry name" value="PAS"/>
</dbReference>
<dbReference type="InterPro" id="IPR000700">
    <property type="entry name" value="PAS-assoc_C"/>
</dbReference>
<dbReference type="Pfam" id="PF00990">
    <property type="entry name" value="GGDEF"/>
    <property type="match status" value="1"/>
</dbReference>
<feature type="domain" description="Response regulatory" evidence="4">
    <location>
        <begin position="142"/>
        <end position="265"/>
    </location>
</feature>
<keyword evidence="1" id="KW-0808">Transferase</keyword>
<evidence type="ECO:0000259" key="5">
    <source>
        <dbReference type="PROSITE" id="PS50112"/>
    </source>
</evidence>
<feature type="domain" description="PAS" evidence="5">
    <location>
        <begin position="281"/>
        <end position="355"/>
    </location>
</feature>
<dbReference type="SMART" id="SM00267">
    <property type="entry name" value="GGDEF"/>
    <property type="match status" value="1"/>
</dbReference>
<dbReference type="SUPFAM" id="SSF55073">
    <property type="entry name" value="Nucleotide cyclase"/>
    <property type="match status" value="1"/>
</dbReference>
<feature type="domain" description="EAL" evidence="7">
    <location>
        <begin position="872"/>
        <end position="1126"/>
    </location>
</feature>
<dbReference type="PROSITE" id="PS50112">
    <property type="entry name" value="PAS"/>
    <property type="match status" value="2"/>
</dbReference>
<keyword evidence="2" id="KW-0418">Kinase</keyword>
<dbReference type="Gene3D" id="3.30.450.40">
    <property type="match status" value="1"/>
</dbReference>
<sequence length="1128" mass="123471">MMAAGQAMRVLYVEDSAADADLARRALVRAAPDAELAVAPSLAEGLRYLGGAPVPDVLLVDLKLPDGSGLDLLAGVRARSLPVAVVVLTGLGDEEAAVSALKAGADDYLVKRDDYLARLPRLLADALARFRAQQQRRGEPLRVLHAERNAADADLMRRHLEAHAPHIRLEAVGSAGEVLERLPAASGQPCAYDVLLLDFRLPGMDGLELARTLRHERGLDLPIVLTIAGHGSEEVVAQAVSLGVDDYLTKHEGYLYEIPATLEKVQRQAALVRERAELRTTAARLSRLLMASPSVLYSMKFDGGHAVPVWVSENVVRLTGFSVEEALAPGWWCGNLDPRGSGVAADWLQRLLETGTLRQEYCFRCKDGSPIWLLDELHLLRAPDGRPLEIAGTWTDVTLRKQAELLRVARADVLDQVVAARPLHEIMESIVRRLESIAPQMRVSVLLLDGKTQCLDVVAAPSLPAFYNEAIQGLEIGDGRGSCGTAAWRGETVVVEDVDTHPYWTSYRALAREAGLRACWSVPFKDAGGRVLGTFAAYFGEPRGPQGAELELLQEFARIAGLAVQRVRAEAALRQSSAVFESTRDGVVITTLEPRIVAVNPAYTEITGYTPDEVLGRDPNFVKSGRHGRQFYREMWASLNELGYWQGEIWNRRKNGEVYPQWLTISTVRDEGGQASQYVGVMTDLTQLRRSEQQLERLSHYDPLTNLPNRLLVQSRLEHAIEQARRHHDGAAVLFLDLDRFKNVNDGLGHPAGDELLRAVAGRLRGGLRDEDTLARAGGDEFIVVLEDLQSPDEAASVAQKLINLVQQPFVLSGGQEVIVSASIGVALYPDDGETVTELNQHADVALYQAKELGRNTFCFHSAALTSRVNDHLQLEMRLHRALERGELLLHYQPLVGLEPGQPIRAEALLRWQPPDEAMVPPARFIPLAEETGLIVPIGDWVLRAACRQAKAWLDAGLHFGGVSVNLSVRQFRQKDIVDEVADVLAATGLPARYLELEITESALMEGVERAVATLDALRRLGVSLAIDDFGTGYSSLAYLKRLPLDKLKIDQSFVRGLPDDGNDHAIVTATIAMARSLGFSTVAEGVETEAQLEVLRKLGCSAYQGYLFSPPLAPDAFARHALLLVAG</sequence>
<dbReference type="PANTHER" id="PTHR44757:SF2">
    <property type="entry name" value="BIOFILM ARCHITECTURE MAINTENANCE PROTEIN MBAA"/>
    <property type="match status" value="1"/>
</dbReference>
<dbReference type="Pfam" id="PF00563">
    <property type="entry name" value="EAL"/>
    <property type="match status" value="1"/>
</dbReference>
<evidence type="ECO:0000313" key="9">
    <source>
        <dbReference type="EMBL" id="MFC5770324.1"/>
    </source>
</evidence>
<dbReference type="InterPro" id="IPR043128">
    <property type="entry name" value="Rev_trsase/Diguanyl_cyclase"/>
</dbReference>
<gene>
    <name evidence="9" type="ORF">ACFPTN_13150</name>
</gene>
<dbReference type="Gene3D" id="3.20.20.450">
    <property type="entry name" value="EAL domain"/>
    <property type="match status" value="1"/>
</dbReference>
<dbReference type="Pfam" id="PF13185">
    <property type="entry name" value="GAF_2"/>
    <property type="match status" value="1"/>
</dbReference>
<name>A0ABW1ATF5_9RHOO</name>
<feature type="domain" description="PAC" evidence="6">
    <location>
        <begin position="645"/>
        <end position="697"/>
    </location>
</feature>
<dbReference type="PROSITE" id="PS50110">
    <property type="entry name" value="RESPONSE_REGULATORY"/>
    <property type="match status" value="2"/>
</dbReference>
<accession>A0ABW1ATF5</accession>
<dbReference type="Proteomes" id="UP001595974">
    <property type="component" value="Unassembled WGS sequence"/>
</dbReference>
<feature type="modified residue" description="4-aspartylphosphate" evidence="3">
    <location>
        <position position="61"/>
    </location>
</feature>
<dbReference type="NCBIfam" id="TIGR00254">
    <property type="entry name" value="GGDEF"/>
    <property type="match status" value="1"/>
</dbReference>
<feature type="modified residue" description="4-aspartylphosphate" evidence="3">
    <location>
        <position position="198"/>
    </location>
</feature>
<dbReference type="CDD" id="cd01949">
    <property type="entry name" value="GGDEF"/>
    <property type="match status" value="1"/>
</dbReference>
<evidence type="ECO:0000313" key="10">
    <source>
        <dbReference type="Proteomes" id="UP001595974"/>
    </source>
</evidence>
<dbReference type="SMART" id="SM00065">
    <property type="entry name" value="GAF"/>
    <property type="match status" value="1"/>
</dbReference>
<feature type="domain" description="PAC" evidence="6">
    <location>
        <begin position="357"/>
        <end position="409"/>
    </location>
</feature>
<evidence type="ECO:0000259" key="4">
    <source>
        <dbReference type="PROSITE" id="PS50110"/>
    </source>
</evidence>
<evidence type="ECO:0000256" key="2">
    <source>
        <dbReference type="ARBA" id="ARBA00022777"/>
    </source>
</evidence>
<dbReference type="EMBL" id="JBHSOG010000049">
    <property type="protein sequence ID" value="MFC5770324.1"/>
    <property type="molecule type" value="Genomic_DNA"/>
</dbReference>
<evidence type="ECO:0000259" key="7">
    <source>
        <dbReference type="PROSITE" id="PS50883"/>
    </source>
</evidence>
<dbReference type="InterPro" id="IPR029787">
    <property type="entry name" value="Nucleotide_cyclase"/>
</dbReference>
<dbReference type="CDD" id="cd01948">
    <property type="entry name" value="EAL"/>
    <property type="match status" value="1"/>
</dbReference>
<dbReference type="InterPro" id="IPR001633">
    <property type="entry name" value="EAL_dom"/>
</dbReference>
<dbReference type="SMART" id="SM00448">
    <property type="entry name" value="REC"/>
    <property type="match status" value="2"/>
</dbReference>
<evidence type="ECO:0000259" key="8">
    <source>
        <dbReference type="PROSITE" id="PS50887"/>
    </source>
</evidence>
<keyword evidence="10" id="KW-1185">Reference proteome</keyword>
<feature type="domain" description="PAS" evidence="5">
    <location>
        <begin position="572"/>
        <end position="617"/>
    </location>
</feature>
<dbReference type="InterPro" id="IPR000160">
    <property type="entry name" value="GGDEF_dom"/>
</dbReference>
<dbReference type="Gene3D" id="3.40.50.2300">
    <property type="match status" value="2"/>
</dbReference>
<dbReference type="InterPro" id="IPR003018">
    <property type="entry name" value="GAF"/>
</dbReference>
<evidence type="ECO:0000259" key="6">
    <source>
        <dbReference type="PROSITE" id="PS50113"/>
    </source>
</evidence>
<dbReference type="Gene3D" id="3.30.70.270">
    <property type="match status" value="1"/>
</dbReference>
<keyword evidence="3" id="KW-0597">Phosphoprotein</keyword>
<dbReference type="Gene3D" id="3.30.450.20">
    <property type="entry name" value="PAS domain"/>
    <property type="match status" value="2"/>
</dbReference>
<dbReference type="InterPro" id="IPR001789">
    <property type="entry name" value="Sig_transdc_resp-reg_receiver"/>
</dbReference>
<dbReference type="PROSITE" id="PS50887">
    <property type="entry name" value="GGDEF"/>
    <property type="match status" value="1"/>
</dbReference>
<dbReference type="InterPro" id="IPR035965">
    <property type="entry name" value="PAS-like_dom_sf"/>
</dbReference>
<dbReference type="NCBIfam" id="TIGR00229">
    <property type="entry name" value="sensory_box"/>
    <property type="match status" value="1"/>
</dbReference>
<comment type="caution">
    <text evidence="9">The sequence shown here is derived from an EMBL/GenBank/DDBJ whole genome shotgun (WGS) entry which is preliminary data.</text>
</comment>
<feature type="domain" description="Response regulatory" evidence="4">
    <location>
        <begin position="9"/>
        <end position="126"/>
    </location>
</feature>
<evidence type="ECO:0000256" key="1">
    <source>
        <dbReference type="ARBA" id="ARBA00022679"/>
    </source>
</evidence>
<dbReference type="SUPFAM" id="SSF141868">
    <property type="entry name" value="EAL domain-like"/>
    <property type="match status" value="1"/>
</dbReference>
<dbReference type="CDD" id="cd00130">
    <property type="entry name" value="PAS"/>
    <property type="match status" value="2"/>
</dbReference>
<dbReference type="InterPro" id="IPR029016">
    <property type="entry name" value="GAF-like_dom_sf"/>
</dbReference>
<dbReference type="InterPro" id="IPR052155">
    <property type="entry name" value="Biofilm_reg_signaling"/>
</dbReference>
<dbReference type="SUPFAM" id="SSF55781">
    <property type="entry name" value="GAF domain-like"/>
    <property type="match status" value="1"/>
</dbReference>
<dbReference type="SMART" id="SM00091">
    <property type="entry name" value="PAS"/>
    <property type="match status" value="1"/>
</dbReference>
<feature type="domain" description="GGDEF" evidence="8">
    <location>
        <begin position="729"/>
        <end position="863"/>
    </location>
</feature>
<dbReference type="InterPro" id="IPR001610">
    <property type="entry name" value="PAC"/>
</dbReference>
<dbReference type="SUPFAM" id="SSF52172">
    <property type="entry name" value="CheY-like"/>
    <property type="match status" value="2"/>
</dbReference>
<dbReference type="PANTHER" id="PTHR44757">
    <property type="entry name" value="DIGUANYLATE CYCLASE DGCP"/>
    <property type="match status" value="1"/>
</dbReference>
<dbReference type="SMART" id="SM00052">
    <property type="entry name" value="EAL"/>
    <property type="match status" value="1"/>
</dbReference>
<reference evidence="10" key="1">
    <citation type="journal article" date="2019" name="Int. J. Syst. Evol. Microbiol.">
        <title>The Global Catalogue of Microorganisms (GCM) 10K type strain sequencing project: providing services to taxonomists for standard genome sequencing and annotation.</title>
        <authorList>
            <consortium name="The Broad Institute Genomics Platform"/>
            <consortium name="The Broad Institute Genome Sequencing Center for Infectious Disease"/>
            <person name="Wu L."/>
            <person name="Ma J."/>
        </authorList>
    </citation>
    <scope>NUCLEOTIDE SEQUENCE [LARGE SCALE GENOMIC DNA]</scope>
    <source>
        <strain evidence="10">SHR3</strain>
    </source>
</reference>
<dbReference type="Pfam" id="PF13426">
    <property type="entry name" value="PAS_9"/>
    <property type="match status" value="1"/>
</dbReference>
<dbReference type="InterPro" id="IPR011006">
    <property type="entry name" value="CheY-like_superfamily"/>
</dbReference>
<proteinExistence type="predicted"/>
<dbReference type="PROSITE" id="PS50113">
    <property type="entry name" value="PAC"/>
    <property type="match status" value="2"/>
</dbReference>
<dbReference type="Pfam" id="PF08447">
    <property type="entry name" value="PAS_3"/>
    <property type="match status" value="1"/>
</dbReference>
<organism evidence="9 10">
    <name type="scientific">Thauera sinica</name>
    <dbReference type="NCBI Taxonomy" id="2665146"/>
    <lineage>
        <taxon>Bacteria</taxon>
        <taxon>Pseudomonadati</taxon>
        <taxon>Pseudomonadota</taxon>
        <taxon>Betaproteobacteria</taxon>
        <taxon>Rhodocyclales</taxon>
        <taxon>Zoogloeaceae</taxon>
        <taxon>Thauera</taxon>
    </lineage>
</organism>
<dbReference type="InterPro" id="IPR013655">
    <property type="entry name" value="PAS_fold_3"/>
</dbReference>